<keyword evidence="5 7" id="KW-0472">Membrane</keyword>
<accession>A0A2N1J991</accession>
<keyword evidence="10" id="KW-1185">Reference proteome</keyword>
<dbReference type="InterPro" id="IPR007667">
    <property type="entry name" value="Hypoxia_induced_domain"/>
</dbReference>
<feature type="transmembrane region" description="Helical" evidence="7">
    <location>
        <begin position="31"/>
        <end position="50"/>
    </location>
</feature>
<evidence type="ECO:0000259" key="8">
    <source>
        <dbReference type="PROSITE" id="PS51503"/>
    </source>
</evidence>
<dbReference type="STRING" id="2020962.A0A2N1J991"/>
<name>A0A2N1J991_9BASI</name>
<protein>
    <submittedName>
        <fullName evidence="9">Rcf1p</fullName>
    </submittedName>
</protein>
<feature type="transmembrane region" description="Helical" evidence="7">
    <location>
        <begin position="62"/>
        <end position="83"/>
    </location>
</feature>
<feature type="region of interest" description="Disordered" evidence="6">
    <location>
        <begin position="130"/>
        <end position="174"/>
    </location>
</feature>
<dbReference type="GeneID" id="80902725"/>
<reference evidence="9 10" key="1">
    <citation type="submission" date="2017-10" db="EMBL/GenBank/DDBJ databases">
        <title>A novel species of cold-tolerant Malassezia isolated from bats.</title>
        <authorList>
            <person name="Lorch J.M."/>
            <person name="Palmer J.M."/>
            <person name="Vanderwolf K.J."/>
            <person name="Schmidt K.Z."/>
            <person name="Verant M.L."/>
            <person name="Weller T.J."/>
            <person name="Blehert D.S."/>
        </authorList>
    </citation>
    <scope>NUCLEOTIDE SEQUENCE [LARGE SCALE GENOMIC DNA]</scope>
    <source>
        <strain evidence="9 10">NWHC:44797-103</strain>
    </source>
</reference>
<dbReference type="AlphaFoldDB" id="A0A2N1J991"/>
<evidence type="ECO:0000256" key="6">
    <source>
        <dbReference type="SAM" id="MobiDB-lite"/>
    </source>
</evidence>
<feature type="compositionally biased region" description="Basic and acidic residues" evidence="6">
    <location>
        <begin position="164"/>
        <end position="174"/>
    </location>
</feature>
<dbReference type="RefSeq" id="XP_056064008.1">
    <property type="nucleotide sequence ID" value="XM_056208033.1"/>
</dbReference>
<evidence type="ECO:0000256" key="2">
    <source>
        <dbReference type="ARBA" id="ARBA00022692"/>
    </source>
</evidence>
<dbReference type="PANTHER" id="PTHR12297:SF3">
    <property type="entry name" value="HIG1 DOMAIN FAMILY MEMBER 1A"/>
    <property type="match status" value="1"/>
</dbReference>
<comment type="subcellular location">
    <subcellularLocation>
        <location evidence="1">Mitochondrion membrane</location>
    </subcellularLocation>
</comment>
<feature type="compositionally biased region" description="Basic and acidic residues" evidence="6">
    <location>
        <begin position="144"/>
        <end position="156"/>
    </location>
</feature>
<dbReference type="Gene3D" id="6.10.140.1320">
    <property type="match status" value="1"/>
</dbReference>
<evidence type="ECO:0000313" key="10">
    <source>
        <dbReference type="Proteomes" id="UP000232875"/>
    </source>
</evidence>
<feature type="region of interest" description="Disordered" evidence="6">
    <location>
        <begin position="86"/>
        <end position="114"/>
    </location>
</feature>
<sequence length="174" mass="19811">MGDDTPFFPTPLDDEETGVQKLWRKCKKDPMIPIGSLLTCCALGYASMHLRSGNRDKFQSALRWRVVFQAVTVVAAGVSLVALEAPKNPAPDADGTQNPTPHWNQEKRDQASMQEEIDFRRRFNDLHMREERENDALQRMIAEAADKRESEAEQKPVRTAPKIGQDKRSFTFHT</sequence>
<dbReference type="GO" id="GO:0031966">
    <property type="term" value="C:mitochondrial membrane"/>
    <property type="evidence" value="ECO:0007669"/>
    <property type="project" value="UniProtKB-SubCell"/>
</dbReference>
<dbReference type="GO" id="GO:0097250">
    <property type="term" value="P:mitochondrial respirasome assembly"/>
    <property type="evidence" value="ECO:0007669"/>
    <property type="project" value="TreeGrafter"/>
</dbReference>
<evidence type="ECO:0000256" key="1">
    <source>
        <dbReference type="ARBA" id="ARBA00004325"/>
    </source>
</evidence>
<keyword evidence="3 7" id="KW-1133">Transmembrane helix</keyword>
<dbReference type="InterPro" id="IPR050355">
    <property type="entry name" value="RCF1"/>
</dbReference>
<dbReference type="Pfam" id="PF04588">
    <property type="entry name" value="HIG_1_N"/>
    <property type="match status" value="1"/>
</dbReference>
<dbReference type="OrthoDB" id="6604018at2759"/>
<evidence type="ECO:0000256" key="5">
    <source>
        <dbReference type="ARBA" id="ARBA00023136"/>
    </source>
</evidence>
<keyword evidence="2 7" id="KW-0812">Transmembrane</keyword>
<dbReference type="PANTHER" id="PTHR12297">
    <property type="entry name" value="HYPOXIA-INDUCBILE GENE 1 HIG1 -RELATED"/>
    <property type="match status" value="1"/>
</dbReference>
<gene>
    <name evidence="9" type="primary">RCF1</name>
    <name evidence="9" type="ORF">MVES_003056</name>
</gene>
<evidence type="ECO:0000256" key="4">
    <source>
        <dbReference type="ARBA" id="ARBA00023128"/>
    </source>
</evidence>
<dbReference type="EMBL" id="KZ454992">
    <property type="protein sequence ID" value="PKI83125.1"/>
    <property type="molecule type" value="Genomic_DNA"/>
</dbReference>
<dbReference type="Proteomes" id="UP000232875">
    <property type="component" value="Unassembled WGS sequence"/>
</dbReference>
<keyword evidence="4" id="KW-0496">Mitochondrion</keyword>
<evidence type="ECO:0000256" key="7">
    <source>
        <dbReference type="SAM" id="Phobius"/>
    </source>
</evidence>
<organism evidence="9 10">
    <name type="scientific">Malassezia vespertilionis</name>
    <dbReference type="NCBI Taxonomy" id="2020962"/>
    <lineage>
        <taxon>Eukaryota</taxon>
        <taxon>Fungi</taxon>
        <taxon>Dikarya</taxon>
        <taxon>Basidiomycota</taxon>
        <taxon>Ustilaginomycotina</taxon>
        <taxon>Malasseziomycetes</taxon>
        <taxon>Malasseziales</taxon>
        <taxon>Malasseziaceae</taxon>
        <taxon>Malassezia</taxon>
    </lineage>
</organism>
<evidence type="ECO:0000256" key="3">
    <source>
        <dbReference type="ARBA" id="ARBA00022989"/>
    </source>
</evidence>
<proteinExistence type="predicted"/>
<feature type="domain" description="HIG1" evidence="8">
    <location>
        <begin position="3"/>
        <end position="94"/>
    </location>
</feature>
<dbReference type="PROSITE" id="PS51503">
    <property type="entry name" value="HIG1"/>
    <property type="match status" value="1"/>
</dbReference>
<evidence type="ECO:0000313" key="9">
    <source>
        <dbReference type="EMBL" id="PKI83125.1"/>
    </source>
</evidence>